<evidence type="ECO:0000313" key="2">
    <source>
        <dbReference type="EMBL" id="KAB5309042.1"/>
    </source>
</evidence>
<comment type="caution">
    <text evidence="2">The sequence shown here is derived from an EMBL/GenBank/DDBJ whole genome shotgun (WGS) entry which is preliminary data.</text>
</comment>
<dbReference type="RefSeq" id="WP_151871604.1">
    <property type="nucleotide sequence ID" value="NZ_RCXV01000061.1"/>
</dbReference>
<dbReference type="AlphaFoldDB" id="A0A7J5L8N9"/>
<name>A0A7J5L8N9_BACSE</name>
<evidence type="ECO:0000256" key="1">
    <source>
        <dbReference type="SAM" id="SignalP"/>
    </source>
</evidence>
<sequence length="106" mass="11717">MKKFLFSLLVAVLAIPAFAQSLEKDKSDSKAVAFSSRQGALITKVFYPIGDVKGVNFEVLLMVDELKQEKIACLRLKTYSSVTEDDYIGTLDADEIDACMQSLAYP</sequence>
<evidence type="ECO:0000313" key="3">
    <source>
        <dbReference type="Proteomes" id="UP000467334"/>
    </source>
</evidence>
<feature type="chain" id="PRO_5029709817" evidence="1">
    <location>
        <begin position="20"/>
        <end position="106"/>
    </location>
</feature>
<dbReference type="EMBL" id="WCLE01000057">
    <property type="protein sequence ID" value="KAB5309042.1"/>
    <property type="molecule type" value="Genomic_DNA"/>
</dbReference>
<proteinExistence type="predicted"/>
<keyword evidence="1" id="KW-0732">Signal</keyword>
<reference evidence="2 3" key="1">
    <citation type="journal article" date="2019" name="Nat. Med.">
        <title>A library of human gut bacterial isolates paired with longitudinal multiomics data enables mechanistic microbiome research.</title>
        <authorList>
            <person name="Poyet M."/>
            <person name="Groussin M."/>
            <person name="Gibbons S.M."/>
            <person name="Avila-Pacheco J."/>
            <person name="Jiang X."/>
            <person name="Kearney S.M."/>
            <person name="Perrotta A.R."/>
            <person name="Berdy B."/>
            <person name="Zhao S."/>
            <person name="Lieberman T.D."/>
            <person name="Swanson P.K."/>
            <person name="Smith M."/>
            <person name="Roesemann S."/>
            <person name="Alexander J.E."/>
            <person name="Rich S.A."/>
            <person name="Livny J."/>
            <person name="Vlamakis H."/>
            <person name="Clish C."/>
            <person name="Bullock K."/>
            <person name="Deik A."/>
            <person name="Scott J."/>
            <person name="Pierce K.A."/>
            <person name="Xavier R.J."/>
            <person name="Alm E.J."/>
        </authorList>
    </citation>
    <scope>NUCLEOTIDE SEQUENCE [LARGE SCALE GENOMIC DNA]</scope>
    <source>
        <strain evidence="2 3">BIOML-A6</strain>
    </source>
</reference>
<dbReference type="Proteomes" id="UP000467334">
    <property type="component" value="Unassembled WGS sequence"/>
</dbReference>
<protein>
    <submittedName>
        <fullName evidence="2">Uncharacterized protein</fullName>
    </submittedName>
</protein>
<organism evidence="2 3">
    <name type="scientific">Bacteroides stercoris</name>
    <dbReference type="NCBI Taxonomy" id="46506"/>
    <lineage>
        <taxon>Bacteria</taxon>
        <taxon>Pseudomonadati</taxon>
        <taxon>Bacteroidota</taxon>
        <taxon>Bacteroidia</taxon>
        <taxon>Bacteroidales</taxon>
        <taxon>Bacteroidaceae</taxon>
        <taxon>Bacteroides</taxon>
    </lineage>
</organism>
<feature type="signal peptide" evidence="1">
    <location>
        <begin position="1"/>
        <end position="19"/>
    </location>
</feature>
<gene>
    <name evidence="2" type="ORF">F9958_16765</name>
</gene>
<accession>A0A7J5L8N9</accession>